<name>A0ABU2QQT3_9ACTN</name>
<gene>
    <name evidence="2" type="ORF">RM528_33845</name>
</gene>
<evidence type="ECO:0000313" key="3">
    <source>
        <dbReference type="Proteomes" id="UP001180503"/>
    </source>
</evidence>
<keyword evidence="2" id="KW-0067">ATP-binding</keyword>
<dbReference type="SUPFAM" id="SSF52540">
    <property type="entry name" value="P-loop containing nucleoside triphosphate hydrolases"/>
    <property type="match status" value="1"/>
</dbReference>
<dbReference type="RefSeq" id="WP_311711569.1">
    <property type="nucleotide sequence ID" value="NZ_JAVRFB010000081.1"/>
</dbReference>
<dbReference type="Gene3D" id="3.40.50.300">
    <property type="entry name" value="P-loop containing nucleotide triphosphate hydrolases"/>
    <property type="match status" value="1"/>
</dbReference>
<dbReference type="Pfam" id="PF13175">
    <property type="entry name" value="AAA_15"/>
    <property type="match status" value="1"/>
</dbReference>
<evidence type="ECO:0000313" key="2">
    <source>
        <dbReference type="EMBL" id="MDT0406826.1"/>
    </source>
</evidence>
<sequence length="40" mass="4409">MLVHTVEIDAFRNFTNRQTMAVDPGVTCLIGKNESGKTTI</sequence>
<keyword evidence="2" id="KW-0547">Nucleotide-binding</keyword>
<reference evidence="3" key="1">
    <citation type="submission" date="2023-07" db="EMBL/GenBank/DDBJ databases">
        <title>30 novel species of actinomycetes from the DSMZ collection.</title>
        <authorList>
            <person name="Nouioui I."/>
        </authorList>
    </citation>
    <scope>NUCLEOTIDE SEQUENCE [LARGE SCALE GENOMIC DNA]</scope>
    <source>
        <strain evidence="3">DSM 41635</strain>
    </source>
</reference>
<proteinExistence type="predicted"/>
<feature type="domain" description="Endonuclease GajA/Old nuclease/RecF-like AAA" evidence="1">
    <location>
        <begin position="1"/>
        <end position="40"/>
    </location>
</feature>
<dbReference type="Proteomes" id="UP001180503">
    <property type="component" value="Unassembled WGS sequence"/>
</dbReference>
<dbReference type="InterPro" id="IPR027417">
    <property type="entry name" value="P-loop_NTPase"/>
</dbReference>
<comment type="caution">
    <text evidence="2">The sequence shown here is derived from an EMBL/GenBank/DDBJ whole genome shotgun (WGS) entry which is preliminary data.</text>
</comment>
<protein>
    <submittedName>
        <fullName evidence="2">ATP-binding protein</fullName>
    </submittedName>
</protein>
<dbReference type="EMBL" id="JAVRFB010000081">
    <property type="protein sequence ID" value="MDT0406826.1"/>
    <property type="molecule type" value="Genomic_DNA"/>
</dbReference>
<dbReference type="GO" id="GO:0005524">
    <property type="term" value="F:ATP binding"/>
    <property type="evidence" value="ECO:0007669"/>
    <property type="project" value="UniProtKB-KW"/>
</dbReference>
<feature type="non-terminal residue" evidence="2">
    <location>
        <position position="40"/>
    </location>
</feature>
<organism evidence="2 3">
    <name type="scientific">Streptomyces edwardsiae</name>
    <dbReference type="NCBI Taxonomy" id="3075527"/>
    <lineage>
        <taxon>Bacteria</taxon>
        <taxon>Bacillati</taxon>
        <taxon>Actinomycetota</taxon>
        <taxon>Actinomycetes</taxon>
        <taxon>Kitasatosporales</taxon>
        <taxon>Streptomycetaceae</taxon>
        <taxon>Streptomyces</taxon>
    </lineage>
</organism>
<evidence type="ECO:0000259" key="1">
    <source>
        <dbReference type="Pfam" id="PF13175"/>
    </source>
</evidence>
<accession>A0ABU2QQT3</accession>
<dbReference type="InterPro" id="IPR041685">
    <property type="entry name" value="AAA_GajA/Old/RecF-like"/>
</dbReference>